<dbReference type="Pfam" id="PF20568">
    <property type="entry name" value="DUF6777"/>
    <property type="match status" value="1"/>
</dbReference>
<dbReference type="InterPro" id="IPR046704">
    <property type="entry name" value="DUF6777"/>
</dbReference>
<organism evidence="3 4">
    <name type="scientific">Streptomyces cremeus</name>
    <dbReference type="NCBI Taxonomy" id="66881"/>
    <lineage>
        <taxon>Bacteria</taxon>
        <taxon>Bacillati</taxon>
        <taxon>Actinomycetota</taxon>
        <taxon>Actinomycetes</taxon>
        <taxon>Kitasatosporales</taxon>
        <taxon>Streptomycetaceae</taxon>
        <taxon>Streptomyces</taxon>
    </lineage>
</organism>
<comment type="caution">
    <text evidence="3">The sequence shown here is derived from an EMBL/GenBank/DDBJ whole genome shotgun (WGS) entry which is preliminary data.</text>
</comment>
<dbReference type="RefSeq" id="WP_345225811.1">
    <property type="nucleotide sequence ID" value="NZ_BAAAXE010000013.1"/>
</dbReference>
<feature type="compositionally biased region" description="Low complexity" evidence="1">
    <location>
        <begin position="61"/>
        <end position="79"/>
    </location>
</feature>
<feature type="domain" description="DUF6777" evidence="2">
    <location>
        <begin position="93"/>
        <end position="161"/>
    </location>
</feature>
<sequence>MHSSRRRRTVVTAVSAVLPALPAARCGSGDSGLGDATDVGGHGVLLQPVAAPGPDPFTRSTAKATAPLPTTDDPAPTHTESASPSAPARGVRRISGGPPGLHGGARAVSTCDVEQRIHRLTGPGAAPAKARAFAGAGRVGVDAVPRFPRGPAPVVPRADTPAAPGFRTSGAPANPRSETTGDSGPPVAPPTTPRPARTPRASVPSGCPTPGDHPALRPPSAPGTAPERDTGTESGPDGG</sequence>
<keyword evidence="4" id="KW-1185">Reference proteome</keyword>
<feature type="compositionally biased region" description="Low complexity" evidence="1">
    <location>
        <begin position="194"/>
        <end position="205"/>
    </location>
</feature>
<dbReference type="Proteomes" id="UP001589718">
    <property type="component" value="Unassembled WGS sequence"/>
</dbReference>
<accession>A0ABV5PJ03</accession>
<reference evidence="3 4" key="1">
    <citation type="submission" date="2024-09" db="EMBL/GenBank/DDBJ databases">
        <authorList>
            <person name="Sun Q."/>
            <person name="Mori K."/>
        </authorList>
    </citation>
    <scope>NUCLEOTIDE SEQUENCE [LARGE SCALE GENOMIC DNA]</scope>
    <source>
        <strain evidence="3 4">JCM 4362</strain>
    </source>
</reference>
<feature type="region of interest" description="Disordered" evidence="1">
    <location>
        <begin position="44"/>
        <end position="106"/>
    </location>
</feature>
<name>A0ABV5PJ03_STRCM</name>
<evidence type="ECO:0000313" key="4">
    <source>
        <dbReference type="Proteomes" id="UP001589718"/>
    </source>
</evidence>
<evidence type="ECO:0000256" key="1">
    <source>
        <dbReference type="SAM" id="MobiDB-lite"/>
    </source>
</evidence>
<evidence type="ECO:0000259" key="2">
    <source>
        <dbReference type="Pfam" id="PF20568"/>
    </source>
</evidence>
<evidence type="ECO:0000313" key="3">
    <source>
        <dbReference type="EMBL" id="MFB9523180.1"/>
    </source>
</evidence>
<feature type="region of interest" description="Disordered" evidence="1">
    <location>
        <begin position="147"/>
        <end position="239"/>
    </location>
</feature>
<proteinExistence type="predicted"/>
<protein>
    <submittedName>
        <fullName evidence="3">DUF6777 domain-containing protein</fullName>
    </submittedName>
</protein>
<gene>
    <name evidence="3" type="ORF">ACFFTU_24875</name>
</gene>
<dbReference type="EMBL" id="JBHMCR010000017">
    <property type="protein sequence ID" value="MFB9523180.1"/>
    <property type="molecule type" value="Genomic_DNA"/>
</dbReference>